<feature type="chain" id="PRO_5045583012" evidence="2">
    <location>
        <begin position="26"/>
        <end position="561"/>
    </location>
</feature>
<keyword evidence="2" id="KW-0732">Signal</keyword>
<feature type="signal peptide" evidence="2">
    <location>
        <begin position="1"/>
        <end position="25"/>
    </location>
</feature>
<dbReference type="RefSeq" id="WP_353864349.1">
    <property type="nucleotide sequence ID" value="NZ_CP088295.1"/>
</dbReference>
<gene>
    <name evidence="3" type="ORF">LRS13_24875</name>
</gene>
<proteinExistence type="predicted"/>
<protein>
    <submittedName>
        <fullName evidence="3">Uncharacterized protein</fullName>
    </submittedName>
</protein>
<evidence type="ECO:0000256" key="1">
    <source>
        <dbReference type="SAM" id="MobiDB-lite"/>
    </source>
</evidence>
<reference evidence="4" key="1">
    <citation type="submission" date="2021-11" db="EMBL/GenBank/DDBJ databases">
        <title>Cultivation dependent microbiological survey of springs from the worlds oldest radium mine currently devoted to the extraction of radon-saturated water.</title>
        <authorList>
            <person name="Kapinusova G."/>
            <person name="Smrhova T."/>
            <person name="Strejcek M."/>
            <person name="Suman J."/>
            <person name="Jani K."/>
            <person name="Pajer P."/>
            <person name="Uhlik O."/>
        </authorList>
    </citation>
    <scope>NUCLEOTIDE SEQUENCE [LARGE SCALE GENOMIC DNA]</scope>
    <source>
        <strain evidence="4">J379</strain>
    </source>
</reference>
<dbReference type="Gene3D" id="2.60.110.10">
    <property type="entry name" value="Thaumatin"/>
    <property type="match status" value="1"/>
</dbReference>
<feature type="region of interest" description="Disordered" evidence="1">
    <location>
        <begin position="380"/>
        <end position="430"/>
    </location>
</feature>
<dbReference type="Proteomes" id="UP001058860">
    <property type="component" value="Chromosome"/>
</dbReference>
<accession>A0ABY5PGV0</accession>
<sequence length="561" mass="58620">MRSFCRRAGLTTCALALGLVAPASALEVEIVNNSTIDPSQVWLSLYNGPSADGKLPNNTPVTLQSLGDSTFELNAITAGRLYVAYGTQGVDINTTTGTPIRNDKVEFTNPGVANLTAVDYFGIPMDLQTLDSSGNVLETLAYRCYTNTVAGALQALPGGAASVINTSANTFSKVMSPLLSNTWPLMTAYVQSMSGQQITVDSVYDGSAALGRPAQTADMTGTFGADGSITLTGTITTPSTGAVAQNQTLQISGESMAAAVYTNNGTYLKNGAAGAVGDNDVFAVIYRDVVAGFALGYWGGKYGNTSSAWLRQPAFAAAWTTPPPFTPYFHQYGATITEYSDAYGFPFTDLSPTTVQAGLGSNVATMRITINPDAGPNVPGCAGASTPTPPPATPTPTPTPTTPVVVNPTPSPTPAPVTTVPPKRTTTGRASAIVETSAVRLDRAGRLIVPVRCDGDPCRGELELVAKQKVKDRKRGKKKPKPESKLVTVGTATLAVAEGKTERVVVKLTKDGKALLRRGGRRGLVTAAVIELGPRSKPTRVSVRTVKVLPFVKAKAKRKRG</sequence>
<evidence type="ECO:0000313" key="3">
    <source>
        <dbReference type="EMBL" id="UUY03851.1"/>
    </source>
</evidence>
<evidence type="ECO:0000313" key="4">
    <source>
        <dbReference type="Proteomes" id="UP001058860"/>
    </source>
</evidence>
<keyword evidence="4" id="KW-1185">Reference proteome</keyword>
<dbReference type="EMBL" id="CP088295">
    <property type="protein sequence ID" value="UUY03851.1"/>
    <property type="molecule type" value="Genomic_DNA"/>
</dbReference>
<feature type="compositionally biased region" description="Low complexity" evidence="1">
    <location>
        <begin position="416"/>
        <end position="427"/>
    </location>
</feature>
<name>A0ABY5PGV0_9ACTN</name>
<feature type="compositionally biased region" description="Pro residues" evidence="1">
    <location>
        <begin position="387"/>
        <end position="401"/>
    </location>
</feature>
<organism evidence="3 4">
    <name type="scientific">Svornostia abyssi</name>
    <dbReference type="NCBI Taxonomy" id="2898438"/>
    <lineage>
        <taxon>Bacteria</taxon>
        <taxon>Bacillati</taxon>
        <taxon>Actinomycetota</taxon>
        <taxon>Thermoleophilia</taxon>
        <taxon>Solirubrobacterales</taxon>
        <taxon>Baekduiaceae</taxon>
        <taxon>Svornostia</taxon>
    </lineage>
</organism>
<dbReference type="InterPro" id="IPR037176">
    <property type="entry name" value="Osmotin/thaumatin-like_sf"/>
</dbReference>
<evidence type="ECO:0000256" key="2">
    <source>
        <dbReference type="SAM" id="SignalP"/>
    </source>
</evidence>